<comment type="similarity">
    <text evidence="2 9">Belongs to the major facilitator superfamily. Sugar transporter (TC 2.A.1.1) family.</text>
</comment>
<feature type="transmembrane region" description="Helical" evidence="10">
    <location>
        <begin position="465"/>
        <end position="482"/>
    </location>
</feature>
<feature type="transmembrane region" description="Helical" evidence="10">
    <location>
        <begin position="338"/>
        <end position="358"/>
    </location>
</feature>
<dbReference type="GO" id="GO:0000023">
    <property type="term" value="P:maltose metabolic process"/>
    <property type="evidence" value="ECO:0007669"/>
    <property type="project" value="UniProtKB-KW"/>
</dbReference>
<dbReference type="GO" id="GO:0016020">
    <property type="term" value="C:membrane"/>
    <property type="evidence" value="ECO:0007669"/>
    <property type="project" value="UniProtKB-SubCell"/>
</dbReference>
<keyword evidence="6 10" id="KW-1133">Transmembrane helix</keyword>
<dbReference type="InterPro" id="IPR020846">
    <property type="entry name" value="MFS_dom"/>
</dbReference>
<dbReference type="PROSITE" id="PS00216">
    <property type="entry name" value="SUGAR_TRANSPORT_1"/>
    <property type="match status" value="1"/>
</dbReference>
<feature type="transmembrane region" description="Helical" evidence="10">
    <location>
        <begin position="124"/>
        <end position="142"/>
    </location>
</feature>
<keyword evidence="4" id="KW-0762">Sugar transport</keyword>
<reference evidence="12" key="1">
    <citation type="submission" date="2016-11" db="EMBL/GenBank/DDBJ databases">
        <title>Characterization of hexose transporters in Yarrowia lipolytica reveals new groups of Sugar Porters involved in yeast growth.</title>
        <authorList>
            <person name="Lazar Z."/>
            <person name="Neuveglise C."/>
            <person name="Rossignol T."/>
            <person name="Devillers H."/>
            <person name="Morin N."/>
            <person name="Robak M."/>
            <person name="Nicaud J.M."/>
            <person name="Crutz-Le Coq A.M."/>
        </authorList>
    </citation>
    <scope>NUCLEOTIDE SEQUENCE</scope>
    <source>
        <strain evidence="12">CBS 9996</strain>
    </source>
</reference>
<dbReference type="AlphaFoldDB" id="A0A1N6MC50"/>
<dbReference type="InterPro" id="IPR003663">
    <property type="entry name" value="Sugar/inositol_transpt"/>
</dbReference>
<dbReference type="InterPro" id="IPR050360">
    <property type="entry name" value="MFS_Sugar_Transporters"/>
</dbReference>
<dbReference type="InterPro" id="IPR036259">
    <property type="entry name" value="MFS_trans_sf"/>
</dbReference>
<dbReference type="EMBL" id="LT669774">
    <property type="protein sequence ID" value="SIP56069.1"/>
    <property type="molecule type" value="Genomic_DNA"/>
</dbReference>
<feature type="transmembrane region" description="Helical" evidence="10">
    <location>
        <begin position="148"/>
        <end position="169"/>
    </location>
</feature>
<protein>
    <submittedName>
        <fullName evidence="12">Putative sugar porter</fullName>
    </submittedName>
</protein>
<dbReference type="Pfam" id="PF00083">
    <property type="entry name" value="Sugar_tr"/>
    <property type="match status" value="1"/>
</dbReference>
<evidence type="ECO:0000256" key="1">
    <source>
        <dbReference type="ARBA" id="ARBA00004141"/>
    </source>
</evidence>
<feature type="transmembrane region" description="Helical" evidence="10">
    <location>
        <begin position="302"/>
        <end position="326"/>
    </location>
</feature>
<feature type="transmembrane region" description="Helical" evidence="10">
    <location>
        <begin position="365"/>
        <end position="386"/>
    </location>
</feature>
<dbReference type="PANTHER" id="PTHR48022">
    <property type="entry name" value="PLASTIDIC GLUCOSE TRANSPORTER 4"/>
    <property type="match status" value="1"/>
</dbReference>
<gene>
    <name evidence="12" type="ORF">OLHI0_E23970g</name>
</gene>
<dbReference type="PANTHER" id="PTHR48022:SF5">
    <property type="entry name" value="ALPHA-GLUCOSIDES PERMEASE MPH2-RELATED"/>
    <property type="match status" value="1"/>
</dbReference>
<keyword evidence="7 10" id="KW-0472">Membrane</keyword>
<feature type="transmembrane region" description="Helical" evidence="10">
    <location>
        <begin position="392"/>
        <end position="419"/>
    </location>
</feature>
<feature type="transmembrane region" description="Helical" evidence="10">
    <location>
        <begin position="221"/>
        <end position="242"/>
    </location>
</feature>
<comment type="subcellular location">
    <subcellularLocation>
        <location evidence="1">Membrane</location>
        <topology evidence="1">Multi-pass membrane protein</topology>
    </subcellularLocation>
</comment>
<evidence type="ECO:0000256" key="7">
    <source>
        <dbReference type="ARBA" id="ARBA00023136"/>
    </source>
</evidence>
<evidence type="ECO:0000256" key="10">
    <source>
        <dbReference type="SAM" id="Phobius"/>
    </source>
</evidence>
<evidence type="ECO:0000256" key="3">
    <source>
        <dbReference type="ARBA" id="ARBA00022448"/>
    </source>
</evidence>
<dbReference type="GO" id="GO:0005351">
    <property type="term" value="F:carbohydrate:proton symporter activity"/>
    <property type="evidence" value="ECO:0007669"/>
    <property type="project" value="TreeGrafter"/>
</dbReference>
<dbReference type="FunFam" id="1.20.1250.20:FF:000078">
    <property type="entry name" value="MFS maltose transporter, putative"/>
    <property type="match status" value="1"/>
</dbReference>
<dbReference type="SUPFAM" id="SSF103473">
    <property type="entry name" value="MFS general substrate transporter"/>
    <property type="match status" value="1"/>
</dbReference>
<feature type="domain" description="Major facilitator superfamily (MFS) profile" evidence="11">
    <location>
        <begin position="47"/>
        <end position="488"/>
    </location>
</feature>
<dbReference type="Gene3D" id="1.20.1250.20">
    <property type="entry name" value="MFS general substrate transporter like domains"/>
    <property type="match status" value="1"/>
</dbReference>
<organism evidence="12">
    <name type="scientific">[Candida] hispaniensis</name>
    <dbReference type="NCBI Taxonomy" id="312227"/>
    <lineage>
        <taxon>Eukaryota</taxon>
        <taxon>Fungi</taxon>
        <taxon>Dikarya</taxon>
        <taxon>Ascomycota</taxon>
        <taxon>Saccharomycotina</taxon>
        <taxon>Dipodascomycetes</taxon>
        <taxon>Dipodascales</taxon>
        <taxon>Dipodascales incertae sedis</taxon>
        <taxon>Candida/Dipodascales clade</taxon>
    </lineage>
</organism>
<sequence length="517" mass="57948">MVKDEKVSLEIVEKVDSLDLRAHRGEEQEKHLTIWQSFKSYRKAVIWTLMFCLTIVMDGYDGSLTGAFNALPAFKENFGVQLDDGSWTIEAKWQTAFGMGSPIGKIVGGLAVAWISDKVGRKKALLGTFVIITGLIFVIFFANSRSMLCGGFISAGIMWGSFNTLAPTYASEVCPVHIRGILAATINLSWVIGQFISMGVLNPLSKRDDEWAYRIPIAIQWVWPAVLIPIMLFVPESPWWFIRQGKIDEAKSSLNRLVDTNDVDVDELVAYMIKTDETEKELQSSGSYWDCFKGTDFRRTEIALMAWSIQCLSGGPLIGFTTYFFQLAGLSNSDAFNLSLGVTAIGFVGTVMSWFFLAKVGRRRMYLVSLTIMIALMLVIGLLDVVPRNSGTMWATCTLVVLWVFMYDISVGPFAYIVVSETSSMRLRSKTVAISTTAYSLWSVVFQVAMPYMMNETEGYLRGKIGFIFGGLSIACLTWCWFRLPELKGRTYLEIDELFALELPAREFKGFQLAINN</sequence>
<dbReference type="InterPro" id="IPR005829">
    <property type="entry name" value="Sugar_transporter_CS"/>
</dbReference>
<proteinExistence type="inferred from homology"/>
<evidence type="ECO:0000256" key="2">
    <source>
        <dbReference type="ARBA" id="ARBA00010992"/>
    </source>
</evidence>
<evidence type="ECO:0000259" key="11">
    <source>
        <dbReference type="PROSITE" id="PS50850"/>
    </source>
</evidence>
<feature type="transmembrane region" description="Helical" evidence="10">
    <location>
        <begin position="181"/>
        <end position="201"/>
    </location>
</feature>
<dbReference type="PROSITE" id="PS50850">
    <property type="entry name" value="MFS"/>
    <property type="match status" value="1"/>
</dbReference>
<dbReference type="InterPro" id="IPR005828">
    <property type="entry name" value="MFS_sugar_transport-like"/>
</dbReference>
<keyword evidence="8" id="KW-0462">Maltose metabolism</keyword>
<evidence type="ECO:0000313" key="12">
    <source>
        <dbReference type="EMBL" id="SIP56069.1"/>
    </source>
</evidence>
<name>A0A1N6MC50_9ASCO</name>
<evidence type="ECO:0000256" key="6">
    <source>
        <dbReference type="ARBA" id="ARBA00022989"/>
    </source>
</evidence>
<feature type="transmembrane region" description="Helical" evidence="10">
    <location>
        <begin position="431"/>
        <end position="453"/>
    </location>
</feature>
<keyword evidence="3 9" id="KW-0813">Transport</keyword>
<evidence type="ECO:0000256" key="4">
    <source>
        <dbReference type="ARBA" id="ARBA00022597"/>
    </source>
</evidence>
<accession>A0A1N6MC50</accession>
<keyword evidence="5 10" id="KW-0812">Transmembrane</keyword>
<evidence type="ECO:0000256" key="5">
    <source>
        <dbReference type="ARBA" id="ARBA00022692"/>
    </source>
</evidence>
<evidence type="ECO:0000256" key="8">
    <source>
        <dbReference type="ARBA" id="ARBA00026248"/>
    </source>
</evidence>
<dbReference type="NCBIfam" id="TIGR00879">
    <property type="entry name" value="SP"/>
    <property type="match status" value="1"/>
</dbReference>
<evidence type="ECO:0000256" key="9">
    <source>
        <dbReference type="RuleBase" id="RU003346"/>
    </source>
</evidence>